<name>A0ABW7MT96_9FLAO</name>
<dbReference type="InterPro" id="IPR014710">
    <property type="entry name" value="RmlC-like_jellyroll"/>
</dbReference>
<protein>
    <submittedName>
        <fullName evidence="2">Cupin domain-containing protein</fullName>
    </submittedName>
</protein>
<dbReference type="InterPro" id="IPR025979">
    <property type="entry name" value="ChrR-like_cupin_dom"/>
</dbReference>
<reference evidence="2 3" key="1">
    <citation type="submission" date="2024-02" db="EMBL/GenBank/DDBJ databases">
        <title>A Gaetbulibacter species isolated from tidal flats and genomic insights of their niches.</title>
        <authorList>
            <person name="Ye Y."/>
        </authorList>
    </citation>
    <scope>NUCLEOTIDE SEQUENCE [LARGE SCALE GENOMIC DNA]</scope>
    <source>
        <strain evidence="2 3">KEM-8</strain>
    </source>
</reference>
<sequence length="159" mass="17942">MITISSYFNERIGLIILLFLFSSLCIAQNNNEQIPEPSEIKTVNNKDLIWHPAPDFLPSCTFTVLHGDMSQPNLDVFFKVPANTEVPEHWHHSQERMILISGEMEVQYEGEPSQLMKMGSYAYGPAKKPHSAKCLDKGDCVLFIALVEPFDAFPIAITD</sequence>
<evidence type="ECO:0000313" key="3">
    <source>
        <dbReference type="Proteomes" id="UP001610104"/>
    </source>
</evidence>
<evidence type="ECO:0000259" key="1">
    <source>
        <dbReference type="Pfam" id="PF12973"/>
    </source>
</evidence>
<dbReference type="Gene3D" id="2.60.120.10">
    <property type="entry name" value="Jelly Rolls"/>
    <property type="match status" value="1"/>
</dbReference>
<dbReference type="Proteomes" id="UP001610104">
    <property type="component" value="Unassembled WGS sequence"/>
</dbReference>
<accession>A0ABW7MT96</accession>
<dbReference type="RefSeq" id="WP_395439250.1">
    <property type="nucleotide sequence ID" value="NZ_JBAWKC010000005.1"/>
</dbReference>
<dbReference type="SUPFAM" id="SSF51182">
    <property type="entry name" value="RmlC-like cupins"/>
    <property type="match status" value="1"/>
</dbReference>
<feature type="domain" description="ChrR-like cupin" evidence="1">
    <location>
        <begin position="42"/>
        <end position="146"/>
    </location>
</feature>
<organism evidence="2 3">
    <name type="scientific">Gaetbulibacter aquiaggeris</name>
    <dbReference type="NCBI Taxonomy" id="1735373"/>
    <lineage>
        <taxon>Bacteria</taxon>
        <taxon>Pseudomonadati</taxon>
        <taxon>Bacteroidota</taxon>
        <taxon>Flavobacteriia</taxon>
        <taxon>Flavobacteriales</taxon>
        <taxon>Flavobacteriaceae</taxon>
        <taxon>Gaetbulibacter</taxon>
    </lineage>
</organism>
<evidence type="ECO:0000313" key="2">
    <source>
        <dbReference type="EMBL" id="MFH6770032.1"/>
    </source>
</evidence>
<dbReference type="EMBL" id="JBAWKC010000005">
    <property type="protein sequence ID" value="MFH6770032.1"/>
    <property type="molecule type" value="Genomic_DNA"/>
</dbReference>
<comment type="caution">
    <text evidence="2">The sequence shown here is derived from an EMBL/GenBank/DDBJ whole genome shotgun (WGS) entry which is preliminary data.</text>
</comment>
<proteinExistence type="predicted"/>
<dbReference type="InterPro" id="IPR011051">
    <property type="entry name" value="RmlC_Cupin_sf"/>
</dbReference>
<gene>
    <name evidence="2" type="ORF">V8G56_14865</name>
</gene>
<keyword evidence="3" id="KW-1185">Reference proteome</keyword>
<dbReference type="Pfam" id="PF12973">
    <property type="entry name" value="Cupin_7"/>
    <property type="match status" value="1"/>
</dbReference>